<accession>A0AAV4C5Y2</accession>
<keyword evidence="3" id="KW-1185">Reference proteome</keyword>
<organism evidence="2 3">
    <name type="scientific">Plakobranchus ocellatus</name>
    <dbReference type="NCBI Taxonomy" id="259542"/>
    <lineage>
        <taxon>Eukaryota</taxon>
        <taxon>Metazoa</taxon>
        <taxon>Spiralia</taxon>
        <taxon>Lophotrochozoa</taxon>
        <taxon>Mollusca</taxon>
        <taxon>Gastropoda</taxon>
        <taxon>Heterobranchia</taxon>
        <taxon>Euthyneura</taxon>
        <taxon>Panpulmonata</taxon>
        <taxon>Sacoglossa</taxon>
        <taxon>Placobranchoidea</taxon>
        <taxon>Plakobranchidae</taxon>
        <taxon>Plakobranchus</taxon>
    </lineage>
</organism>
<evidence type="ECO:0000313" key="2">
    <source>
        <dbReference type="EMBL" id="GFO26672.1"/>
    </source>
</evidence>
<dbReference type="AlphaFoldDB" id="A0AAV4C5Y2"/>
<comment type="caution">
    <text evidence="2">The sequence shown here is derived from an EMBL/GenBank/DDBJ whole genome shotgun (WGS) entry which is preliminary data.</text>
</comment>
<evidence type="ECO:0000256" key="1">
    <source>
        <dbReference type="SAM" id="SignalP"/>
    </source>
</evidence>
<name>A0AAV4C5Y2_9GAST</name>
<gene>
    <name evidence="2" type="ORF">PoB_005317700</name>
</gene>
<protein>
    <submittedName>
        <fullName evidence="2">Uncharacterized protein</fullName>
    </submittedName>
</protein>
<feature type="signal peptide" evidence="1">
    <location>
        <begin position="1"/>
        <end position="21"/>
    </location>
</feature>
<sequence>MAIRFLPSIGLVILCIASSQARDLKLSYPPLSQGAVGDARSRDRRRVSSDLRLVHDKVISRLRAFRKARAPVAGLELASKGSLQISGRVSYLLCHQRP</sequence>
<feature type="chain" id="PRO_5043752626" evidence="1">
    <location>
        <begin position="22"/>
        <end position="98"/>
    </location>
</feature>
<evidence type="ECO:0000313" key="3">
    <source>
        <dbReference type="Proteomes" id="UP000735302"/>
    </source>
</evidence>
<reference evidence="2 3" key="1">
    <citation type="journal article" date="2021" name="Elife">
        <title>Chloroplast acquisition without the gene transfer in kleptoplastic sea slugs, Plakobranchus ocellatus.</title>
        <authorList>
            <person name="Maeda T."/>
            <person name="Takahashi S."/>
            <person name="Yoshida T."/>
            <person name="Shimamura S."/>
            <person name="Takaki Y."/>
            <person name="Nagai Y."/>
            <person name="Toyoda A."/>
            <person name="Suzuki Y."/>
            <person name="Arimoto A."/>
            <person name="Ishii H."/>
            <person name="Satoh N."/>
            <person name="Nishiyama T."/>
            <person name="Hasebe M."/>
            <person name="Maruyama T."/>
            <person name="Minagawa J."/>
            <person name="Obokata J."/>
            <person name="Shigenobu S."/>
        </authorList>
    </citation>
    <scope>NUCLEOTIDE SEQUENCE [LARGE SCALE GENOMIC DNA]</scope>
</reference>
<dbReference type="Proteomes" id="UP000735302">
    <property type="component" value="Unassembled WGS sequence"/>
</dbReference>
<keyword evidence="1" id="KW-0732">Signal</keyword>
<dbReference type="EMBL" id="BLXT01005852">
    <property type="protein sequence ID" value="GFO26672.1"/>
    <property type="molecule type" value="Genomic_DNA"/>
</dbReference>
<proteinExistence type="predicted"/>